<feature type="compositionally biased region" description="Polar residues" evidence="1">
    <location>
        <begin position="241"/>
        <end position="253"/>
    </location>
</feature>
<dbReference type="EMBL" id="JAUMVS010000223">
    <property type="protein sequence ID" value="MDO4842580.1"/>
    <property type="molecule type" value="Genomic_DNA"/>
</dbReference>
<evidence type="ECO:0000259" key="2">
    <source>
        <dbReference type="Pfam" id="PF17802"/>
    </source>
</evidence>
<evidence type="ECO:0000256" key="1">
    <source>
        <dbReference type="SAM" id="MobiDB-lite"/>
    </source>
</evidence>
<evidence type="ECO:0000313" key="4">
    <source>
        <dbReference type="Proteomes" id="UP001168575"/>
    </source>
</evidence>
<gene>
    <name evidence="3" type="ORF">Q3982_07905</name>
</gene>
<dbReference type="Pfam" id="PF17802">
    <property type="entry name" value="SpaA"/>
    <property type="match status" value="2"/>
</dbReference>
<dbReference type="GO" id="GO:0005975">
    <property type="term" value="P:carbohydrate metabolic process"/>
    <property type="evidence" value="ECO:0007669"/>
    <property type="project" value="UniProtKB-ARBA"/>
</dbReference>
<evidence type="ECO:0000313" key="3">
    <source>
        <dbReference type="EMBL" id="MDO4842580.1"/>
    </source>
</evidence>
<dbReference type="InterPro" id="IPR041033">
    <property type="entry name" value="SpaA_PFL_dom_1"/>
</dbReference>
<keyword evidence="4" id="KW-1185">Reference proteome</keyword>
<feature type="region of interest" description="Disordered" evidence="1">
    <location>
        <begin position="234"/>
        <end position="253"/>
    </location>
</feature>
<comment type="caution">
    <text evidence="3">The sequence shown here is derived from an EMBL/GenBank/DDBJ whole genome shotgun (WGS) entry which is preliminary data.</text>
</comment>
<name>A0AA43U9N3_9ACTN</name>
<protein>
    <submittedName>
        <fullName evidence="3">Prealbumin-like fold domain-containing protein</fullName>
    </submittedName>
</protein>
<dbReference type="InterPro" id="IPR013783">
    <property type="entry name" value="Ig-like_fold"/>
</dbReference>
<dbReference type="Proteomes" id="UP001168575">
    <property type="component" value="Unassembled WGS sequence"/>
</dbReference>
<sequence length="253" mass="27674">MTDGNNCYSLKGAVYGVYNSSDKLVQTLETDENGYAKSGGLPQGTYSVKEMSSSPSYKIDVASYDVTVYSDSTSTVNVTEVPQNDPVSVLVGKIDKDTTEAYKQNGATFEGAQFEIKYFDNLNGDSSGTPVRTWVYETNANGEIHPMTQNPVSGDETFKDTFGDVVFPIGTYTIQEIKAPTGYLVNNTIETRIITEEPGSDEHVDTYNQVTTPEQVKRSDLSFSKKFSNTGERGKNIPFLLTSNSTGESHFAT</sequence>
<reference evidence="3" key="1">
    <citation type="submission" date="2023-07" db="EMBL/GenBank/DDBJ databases">
        <title>Between Cages and Wild: Unraveling the Impact of Captivity on Animal Microbiomes and Antimicrobial Resistance.</title>
        <authorList>
            <person name="Schmartz G.P."/>
            <person name="Rehner J."/>
            <person name="Schuff M.J."/>
            <person name="Becker S.L."/>
            <person name="Kravczyk M."/>
            <person name="Gurevich A."/>
            <person name="Francke R."/>
            <person name="Mueller R."/>
            <person name="Keller V."/>
            <person name="Keller A."/>
        </authorList>
    </citation>
    <scope>NUCLEOTIDE SEQUENCE</scope>
    <source>
        <strain evidence="3">S12M_St_49</strain>
    </source>
</reference>
<proteinExistence type="predicted"/>
<dbReference type="SUPFAM" id="SSF49478">
    <property type="entry name" value="Cna protein B-type domain"/>
    <property type="match status" value="1"/>
</dbReference>
<dbReference type="Gene3D" id="2.60.40.10">
    <property type="entry name" value="Immunoglobulins"/>
    <property type="match status" value="2"/>
</dbReference>
<accession>A0AA43U9N3</accession>
<dbReference type="AlphaFoldDB" id="A0AA43U9N3"/>
<feature type="domain" description="SpaA-like prealbumin fold" evidence="2">
    <location>
        <begin position="104"/>
        <end position="193"/>
    </location>
</feature>
<organism evidence="3 4">
    <name type="scientific">Phoenicibacter congonensis</name>
    <dbReference type="NCBI Taxonomy" id="1944646"/>
    <lineage>
        <taxon>Bacteria</taxon>
        <taxon>Bacillati</taxon>
        <taxon>Actinomycetota</taxon>
        <taxon>Coriobacteriia</taxon>
        <taxon>Eggerthellales</taxon>
        <taxon>Eggerthellaceae</taxon>
        <taxon>Phoenicibacter</taxon>
    </lineage>
</organism>
<feature type="domain" description="SpaA-like prealbumin fold" evidence="2">
    <location>
        <begin position="3"/>
        <end position="80"/>
    </location>
</feature>